<name>A0A4Y1WTZ7_9BACT</name>
<reference evidence="3" key="1">
    <citation type="submission" date="2019-06" db="EMBL/GenBank/DDBJ databases">
        <title>Alistipes onderdonkii subsp. vulgaris subsp. nov., Alistipes dispar sp. nov. and Alistipes communis sp. nov., isolated from human faeces, and creation of Alistipes onderdonkii subsp. onderdonkii subsp. nov.</title>
        <authorList>
            <person name="Sakamoto M."/>
            <person name="Ikeyama N."/>
            <person name="Ogata Y."/>
            <person name="Suda W."/>
            <person name="Iino T."/>
            <person name="Hattori M."/>
            <person name="Ohkuma M."/>
        </authorList>
    </citation>
    <scope>NUCLEOTIDE SEQUENCE [LARGE SCALE GENOMIC DNA]</scope>
    <source>
        <strain evidence="3">5CBH24</strain>
    </source>
</reference>
<dbReference type="InterPro" id="IPR023614">
    <property type="entry name" value="Porin_dom_sf"/>
</dbReference>
<dbReference type="EMBL" id="AP019735">
    <property type="protein sequence ID" value="BBL03739.1"/>
    <property type="molecule type" value="Genomic_DNA"/>
</dbReference>
<sequence>MKRLLLALAVAAGLFPATRGAAQQRDSLAATVERLSAEVETLKGRSAAADRILSRLPRISGYLQLGYEWSDDASTFFVKRARVDFQGDISPKIDYRLQLEFASPKIVDIYLRYKPLEALNVQVGQFKVPFSIENTHYVPLKYEFIEYSMAVCRLMGFTDVCGVNATGRDLGAQLYGGLIDRDGYSILNYNVGVFNGEGINTKDKNKSKDVVARLMVQPLRALSFAGYYYWGEVGADYARRTRYGGGVCYDDGRWIARGEYIAGRTGIVSPDVATPFDSRGYYAMAACWVTPKWLPAARFEQFDEVAGRSASRQTNYTAGVTWQPFKHLRCQLNYIYEQYGGTNPDRNVVKAMLTGIF</sequence>
<dbReference type="GeneID" id="78341769"/>
<accession>A0A4Y1WTZ7</accession>
<keyword evidence="3" id="KW-1185">Reference proteome</keyword>
<evidence type="ECO:0000256" key="1">
    <source>
        <dbReference type="SAM" id="SignalP"/>
    </source>
</evidence>
<dbReference type="Gene3D" id="2.40.160.10">
    <property type="entry name" value="Porin"/>
    <property type="match status" value="1"/>
</dbReference>
<evidence type="ECO:0000313" key="2">
    <source>
        <dbReference type="EMBL" id="BBL03739.1"/>
    </source>
</evidence>
<dbReference type="SUPFAM" id="SSF56935">
    <property type="entry name" value="Porins"/>
    <property type="match status" value="1"/>
</dbReference>
<protein>
    <submittedName>
        <fullName evidence="2">Porin</fullName>
    </submittedName>
</protein>
<gene>
    <name evidence="2" type="ORF">A5CBH24_10520</name>
</gene>
<dbReference type="Pfam" id="PF07396">
    <property type="entry name" value="Porin_O_P"/>
    <property type="match status" value="1"/>
</dbReference>
<organism evidence="2 3">
    <name type="scientific">Alistipes communis</name>
    <dbReference type="NCBI Taxonomy" id="2585118"/>
    <lineage>
        <taxon>Bacteria</taxon>
        <taxon>Pseudomonadati</taxon>
        <taxon>Bacteroidota</taxon>
        <taxon>Bacteroidia</taxon>
        <taxon>Bacteroidales</taxon>
        <taxon>Rikenellaceae</taxon>
        <taxon>Alistipes</taxon>
    </lineage>
</organism>
<dbReference type="KEGG" id="acou:A5CBH24_10520"/>
<dbReference type="InterPro" id="IPR010870">
    <property type="entry name" value="Porin_O/P"/>
</dbReference>
<dbReference type="RefSeq" id="WP_141412406.1">
    <property type="nucleotide sequence ID" value="NZ_AP019735.1"/>
</dbReference>
<proteinExistence type="predicted"/>
<keyword evidence="1" id="KW-0732">Signal</keyword>
<dbReference type="Proteomes" id="UP000318946">
    <property type="component" value="Chromosome"/>
</dbReference>
<dbReference type="OrthoDB" id="9807854at2"/>
<dbReference type="AlphaFoldDB" id="A0A4Y1WTZ7"/>
<feature type="signal peptide" evidence="1">
    <location>
        <begin position="1"/>
        <end position="21"/>
    </location>
</feature>
<evidence type="ECO:0000313" key="3">
    <source>
        <dbReference type="Proteomes" id="UP000318946"/>
    </source>
</evidence>
<feature type="chain" id="PRO_5021272930" evidence="1">
    <location>
        <begin position="22"/>
        <end position="357"/>
    </location>
</feature>